<evidence type="ECO:0000313" key="3">
    <source>
        <dbReference type="Proteomes" id="UP000237000"/>
    </source>
</evidence>
<reference evidence="3" key="1">
    <citation type="submission" date="2016-06" db="EMBL/GenBank/DDBJ databases">
        <title>Parallel loss of symbiosis genes in relatives of nitrogen-fixing non-legume Parasponia.</title>
        <authorList>
            <person name="Van Velzen R."/>
            <person name="Holmer R."/>
            <person name="Bu F."/>
            <person name="Rutten L."/>
            <person name="Van Zeijl A."/>
            <person name="Liu W."/>
            <person name="Santuari L."/>
            <person name="Cao Q."/>
            <person name="Sharma T."/>
            <person name="Shen D."/>
            <person name="Roswanjaya Y."/>
            <person name="Wardhani T."/>
            <person name="Kalhor M.S."/>
            <person name="Jansen J."/>
            <person name="Van den Hoogen J."/>
            <person name="Gungor B."/>
            <person name="Hartog M."/>
            <person name="Hontelez J."/>
            <person name="Verver J."/>
            <person name="Yang W.-C."/>
            <person name="Schijlen E."/>
            <person name="Repin R."/>
            <person name="Schilthuizen M."/>
            <person name="Schranz E."/>
            <person name="Heidstra R."/>
            <person name="Miyata K."/>
            <person name="Fedorova E."/>
            <person name="Kohlen W."/>
            <person name="Bisseling T."/>
            <person name="Smit S."/>
            <person name="Geurts R."/>
        </authorList>
    </citation>
    <scope>NUCLEOTIDE SEQUENCE [LARGE SCALE GENOMIC DNA]</scope>
    <source>
        <strain evidence="3">cv. RG33-2</strain>
    </source>
</reference>
<evidence type="ECO:0000313" key="2">
    <source>
        <dbReference type="EMBL" id="PON38357.1"/>
    </source>
</evidence>
<feature type="compositionally biased region" description="Polar residues" evidence="1">
    <location>
        <begin position="1"/>
        <end position="27"/>
    </location>
</feature>
<sequence>MTAINASPPSRGTSNPSYCTSHNNLRNLPSMPMGQHPKAHLRLMELPLFDGNNPDGWVCQAECYSGATIINLEGDAYPSSSGKMADRQC</sequence>
<feature type="region of interest" description="Disordered" evidence="1">
    <location>
        <begin position="1"/>
        <end position="36"/>
    </location>
</feature>
<comment type="caution">
    <text evidence="2">The sequence shown here is derived from an EMBL/GenBank/DDBJ whole genome shotgun (WGS) entry which is preliminary data.</text>
</comment>
<keyword evidence="3" id="KW-1185">Reference proteome</keyword>
<name>A0A2P5APB6_TREOI</name>
<dbReference type="EMBL" id="JXTC01000755">
    <property type="protein sequence ID" value="PON38357.1"/>
    <property type="molecule type" value="Genomic_DNA"/>
</dbReference>
<protein>
    <submittedName>
        <fullName evidence="2">Uncharacterized protein</fullName>
    </submittedName>
</protein>
<dbReference type="Proteomes" id="UP000237000">
    <property type="component" value="Unassembled WGS sequence"/>
</dbReference>
<dbReference type="AlphaFoldDB" id="A0A2P5APB6"/>
<dbReference type="InParanoid" id="A0A2P5APB6"/>
<evidence type="ECO:0000256" key="1">
    <source>
        <dbReference type="SAM" id="MobiDB-lite"/>
    </source>
</evidence>
<organism evidence="2 3">
    <name type="scientific">Trema orientale</name>
    <name type="common">Charcoal tree</name>
    <name type="synonym">Celtis orientalis</name>
    <dbReference type="NCBI Taxonomy" id="63057"/>
    <lineage>
        <taxon>Eukaryota</taxon>
        <taxon>Viridiplantae</taxon>
        <taxon>Streptophyta</taxon>
        <taxon>Embryophyta</taxon>
        <taxon>Tracheophyta</taxon>
        <taxon>Spermatophyta</taxon>
        <taxon>Magnoliopsida</taxon>
        <taxon>eudicotyledons</taxon>
        <taxon>Gunneridae</taxon>
        <taxon>Pentapetalae</taxon>
        <taxon>rosids</taxon>
        <taxon>fabids</taxon>
        <taxon>Rosales</taxon>
        <taxon>Cannabaceae</taxon>
        <taxon>Trema</taxon>
    </lineage>
</organism>
<proteinExistence type="predicted"/>
<accession>A0A2P5APB6</accession>
<gene>
    <name evidence="2" type="ORF">TorRG33x02_345310</name>
</gene>